<dbReference type="OMA" id="HVWGGSA"/>
<protein>
    <recommendedName>
        <fullName evidence="7">Vitellogenin domain-containing protein</fullName>
    </recommendedName>
</protein>
<dbReference type="PANTHER" id="PTHR13024:SF0">
    <property type="entry name" value="MICROSOMAL TRIACYLGLYCEROL TRANSFER PROTEIN"/>
    <property type="match status" value="1"/>
</dbReference>
<dbReference type="Gene3D" id="1.25.10.20">
    <property type="entry name" value="Vitellinogen, superhelical"/>
    <property type="match status" value="1"/>
</dbReference>
<comment type="caution">
    <text evidence="8">The sequence shown here is derived from an EMBL/GenBank/DDBJ whole genome shotgun (WGS) entry which is preliminary data.</text>
</comment>
<keyword evidence="9" id="KW-1185">Reference proteome</keyword>
<dbReference type="InterPro" id="IPR039988">
    <property type="entry name" value="MTTP"/>
</dbReference>
<dbReference type="InterPro" id="IPR015819">
    <property type="entry name" value="Lipid_transp_b-sht_shell"/>
</dbReference>
<evidence type="ECO:0000313" key="9">
    <source>
        <dbReference type="Proteomes" id="UP000318571"/>
    </source>
</evidence>
<dbReference type="GO" id="GO:0005794">
    <property type="term" value="C:Golgi apparatus"/>
    <property type="evidence" value="ECO:0007669"/>
    <property type="project" value="TreeGrafter"/>
</dbReference>
<dbReference type="GO" id="GO:0008289">
    <property type="term" value="F:lipid binding"/>
    <property type="evidence" value="ECO:0007669"/>
    <property type="project" value="InterPro"/>
</dbReference>
<evidence type="ECO:0000256" key="2">
    <source>
        <dbReference type="ARBA" id="ARBA00022448"/>
    </source>
</evidence>
<dbReference type="InterPro" id="IPR045811">
    <property type="entry name" value="MTP_lip-bd"/>
</dbReference>
<name>A0A553PRG7_TIGCA</name>
<dbReference type="PROSITE" id="PS51211">
    <property type="entry name" value="VITELLOGENIN"/>
    <property type="match status" value="1"/>
</dbReference>
<feature type="chain" id="PRO_5022086053" description="Vitellogenin domain-containing protein" evidence="6">
    <location>
        <begin position="23"/>
        <end position="893"/>
    </location>
</feature>
<dbReference type="EMBL" id="VCGU01000001">
    <property type="protein sequence ID" value="TRY80279.1"/>
    <property type="molecule type" value="Genomic_DNA"/>
</dbReference>
<sequence length="893" mass="99168">MTTWGVLGAVVTTLSFIQGLSSFILVTDTTNANGFALGTQYIYKYATHTEVNAKKIGQERQCSAQNNFEPAGRELALGVRANVLVAPIWQDPVNPQTKLIQCQISNPMANITKASSTFDLSNTLSSTFYIQISYGKIQGFYTSRDTPVNSMNFQRGVASLFQYQTGHWQGSEQDASGNCQVKYIPDRHGVHKAKSGCSSPTGRDLAREETILDVSTDSFSRLHYKLQDDLVESCEAKEVYVSEVSSLREIGIIVQSSQHLHLEEQLDSPQQIIQAANVKDAIVLVQNGGPKLIPMPLSSELEPVPPKDIKFKNLLSMFKRSLKSDALAKESAAMAFLRILPVIESLPRTELISTLSDKSWKDIMPQMMDLLGASGSQEAYEAAKELAAGNLELLERYFWSVGQVTKPRESFVKDVLKYTQQTKESKQVLKETLILTLGTLARRIPGTEVADEVFQWIAKSMKTCKSEPCYLQFTRALKNLRSSKCIPILLDLLHSGNTKITIEAVKVLKVMPVSLMDQRVKTTLLTLYQDPRADSIIRTTSAEVLLQMKPGVNLFREILSGLDTNGSDERSLYITNRLLEYATSDPYLAQLILDHVNNQKINWNLLSNGGMSSTFSRTLASTLSGNATFSYGMEIAKKLLKRSNFEVTLRNDKEQAKLLQLDIFAGGLSSFMDSANSDDEGAATAGMELTILGNSLRPFVFFESMSDLISLYWSGKAEEKTSALKGSQLLHNNARLVHLGNGLVLDTKTQSCLSYDFSGQAKISMWDKTCQAVVENSAALVLSSEANIMAPWSQSKDSKMSIKHEVTSHAKLNLEAEIDVGSEDPQLCIRMQVPRFPVRYATTKWHTNGPTVIGGWKPVKRTQTYEVASPGKTLFLNWKNCELCTKMYPKRTK</sequence>
<evidence type="ECO:0000256" key="4">
    <source>
        <dbReference type="ARBA" id="ARBA00022824"/>
    </source>
</evidence>
<dbReference type="Proteomes" id="UP000318571">
    <property type="component" value="Chromosome 12"/>
</dbReference>
<dbReference type="PANTHER" id="PTHR13024">
    <property type="entry name" value="MICROSOMAL TRIGLYCERIDE TRANSFER PROTEIN, LARGE SUBUNIT"/>
    <property type="match status" value="1"/>
</dbReference>
<dbReference type="Pfam" id="PF01347">
    <property type="entry name" value="Vitellogenin_N"/>
    <property type="match status" value="1"/>
</dbReference>
<feature type="domain" description="Vitellogenin" evidence="7">
    <location>
        <begin position="35"/>
        <end position="649"/>
    </location>
</feature>
<dbReference type="SUPFAM" id="SSF56968">
    <property type="entry name" value="Lipovitellin-phosvitin complex, beta-sheet shell regions"/>
    <property type="match status" value="1"/>
</dbReference>
<feature type="signal peptide" evidence="6">
    <location>
        <begin position="1"/>
        <end position="22"/>
    </location>
</feature>
<evidence type="ECO:0000256" key="6">
    <source>
        <dbReference type="SAM" id="SignalP"/>
    </source>
</evidence>
<dbReference type="Pfam" id="PF19444">
    <property type="entry name" value="MTP_lip_bd"/>
    <property type="match status" value="1"/>
</dbReference>
<dbReference type="InterPro" id="IPR001747">
    <property type="entry name" value="Vitellogenin_N"/>
</dbReference>
<dbReference type="InterPro" id="IPR015816">
    <property type="entry name" value="Vitellinogen_b-sht_N"/>
</dbReference>
<evidence type="ECO:0000256" key="5">
    <source>
        <dbReference type="PROSITE-ProRule" id="PRU00557"/>
    </source>
</evidence>
<organism evidence="8 9">
    <name type="scientific">Tigriopus californicus</name>
    <name type="common">Marine copepod</name>
    <dbReference type="NCBI Taxonomy" id="6832"/>
    <lineage>
        <taxon>Eukaryota</taxon>
        <taxon>Metazoa</taxon>
        <taxon>Ecdysozoa</taxon>
        <taxon>Arthropoda</taxon>
        <taxon>Crustacea</taxon>
        <taxon>Multicrustacea</taxon>
        <taxon>Hexanauplia</taxon>
        <taxon>Copepoda</taxon>
        <taxon>Harpacticoida</taxon>
        <taxon>Harpacticidae</taxon>
        <taxon>Tigriopus</taxon>
    </lineage>
</organism>
<dbReference type="GO" id="GO:0005548">
    <property type="term" value="F:phospholipid transporter activity"/>
    <property type="evidence" value="ECO:0007669"/>
    <property type="project" value="InterPro"/>
</dbReference>
<evidence type="ECO:0000256" key="1">
    <source>
        <dbReference type="ARBA" id="ARBA00004240"/>
    </source>
</evidence>
<dbReference type="STRING" id="6832.A0A553PRG7"/>
<dbReference type="GO" id="GO:0042157">
    <property type="term" value="P:lipoprotein metabolic process"/>
    <property type="evidence" value="ECO:0007669"/>
    <property type="project" value="TreeGrafter"/>
</dbReference>
<keyword evidence="3 6" id="KW-0732">Signal</keyword>
<dbReference type="Gene3D" id="2.30.230.10">
    <property type="entry name" value="Lipovitellin, beta-sheet shell regions, chain A"/>
    <property type="match status" value="1"/>
</dbReference>
<accession>A0A553PRG7</accession>
<evidence type="ECO:0000259" key="7">
    <source>
        <dbReference type="PROSITE" id="PS51211"/>
    </source>
</evidence>
<keyword evidence="2" id="KW-0813">Transport</keyword>
<dbReference type="AlphaFoldDB" id="A0A553PRG7"/>
<dbReference type="GO" id="GO:0005783">
    <property type="term" value="C:endoplasmic reticulum"/>
    <property type="evidence" value="ECO:0007669"/>
    <property type="project" value="UniProtKB-SubCell"/>
</dbReference>
<comment type="caution">
    <text evidence="5">Lacks conserved residue(s) required for the propagation of feature annotation.</text>
</comment>
<keyword evidence="4" id="KW-0256">Endoplasmic reticulum</keyword>
<evidence type="ECO:0000313" key="8">
    <source>
        <dbReference type="EMBL" id="TRY80279.1"/>
    </source>
</evidence>
<dbReference type="InterPro" id="IPR011030">
    <property type="entry name" value="Lipovitellin_superhlx_dom"/>
</dbReference>
<gene>
    <name evidence="8" type="ORF">TCAL_12945</name>
</gene>
<proteinExistence type="predicted"/>
<reference evidence="8 9" key="1">
    <citation type="journal article" date="2018" name="Nat. Ecol. Evol.">
        <title>Genomic signatures of mitonuclear coevolution across populations of Tigriopus californicus.</title>
        <authorList>
            <person name="Barreto F.S."/>
            <person name="Watson E.T."/>
            <person name="Lima T.G."/>
            <person name="Willett C.S."/>
            <person name="Edmands S."/>
            <person name="Li W."/>
            <person name="Burton R.S."/>
        </authorList>
    </citation>
    <scope>NUCLEOTIDE SEQUENCE [LARGE SCALE GENOMIC DNA]</scope>
    <source>
        <strain evidence="8 9">San Diego</strain>
    </source>
</reference>
<comment type="subcellular location">
    <subcellularLocation>
        <location evidence="1">Endoplasmic reticulum</location>
    </subcellularLocation>
</comment>
<evidence type="ECO:0000256" key="3">
    <source>
        <dbReference type="ARBA" id="ARBA00022729"/>
    </source>
</evidence>
<dbReference type="SUPFAM" id="SSF48431">
    <property type="entry name" value="Lipovitellin-phosvitin complex, superhelical domain"/>
    <property type="match status" value="1"/>
</dbReference>
<dbReference type="SMART" id="SM00638">
    <property type="entry name" value="LPD_N"/>
    <property type="match status" value="1"/>
</dbReference>
<dbReference type="OrthoDB" id="5865932at2759"/>
<dbReference type="GO" id="GO:0016323">
    <property type="term" value="C:basolateral plasma membrane"/>
    <property type="evidence" value="ECO:0007669"/>
    <property type="project" value="TreeGrafter"/>
</dbReference>